<name>A0A931NIG3_9BURK</name>
<dbReference type="Pfam" id="PF03795">
    <property type="entry name" value="YCII"/>
    <property type="match status" value="1"/>
</dbReference>
<protein>
    <submittedName>
        <fullName evidence="3">Dehydrogenase</fullName>
    </submittedName>
</protein>
<keyword evidence="4" id="KW-1185">Reference proteome</keyword>
<dbReference type="SUPFAM" id="SSF54909">
    <property type="entry name" value="Dimeric alpha+beta barrel"/>
    <property type="match status" value="1"/>
</dbReference>
<reference evidence="3" key="1">
    <citation type="submission" date="2020-12" db="EMBL/GenBank/DDBJ databases">
        <title>The genome sequence of Inhella sp. 1Y17.</title>
        <authorList>
            <person name="Liu Y."/>
        </authorList>
    </citation>
    <scope>NUCLEOTIDE SEQUENCE</scope>
    <source>
        <strain evidence="3">1Y17</strain>
    </source>
</reference>
<accession>A0A931NIG3</accession>
<evidence type="ECO:0000259" key="2">
    <source>
        <dbReference type="Pfam" id="PF03795"/>
    </source>
</evidence>
<dbReference type="Proteomes" id="UP000613266">
    <property type="component" value="Unassembled WGS sequence"/>
</dbReference>
<feature type="domain" description="YCII-related" evidence="2">
    <location>
        <begin position="15"/>
        <end position="109"/>
    </location>
</feature>
<dbReference type="InterPro" id="IPR011008">
    <property type="entry name" value="Dimeric_a/b-barrel"/>
</dbReference>
<sequence length="115" mass="12246">MSYALVILEAHGQRAERGLEGGQAAYAAMLAFAEQLKARGQLVMTQALSTEQTRVRRSAGGVEVLDGPFIEAKELVGGIFLLQNVSREQALQIAAECPAAAWATVEVRALGPCFT</sequence>
<dbReference type="InterPro" id="IPR005545">
    <property type="entry name" value="YCII"/>
</dbReference>
<gene>
    <name evidence="3" type="ORF">I7X39_20665</name>
</gene>
<comment type="similarity">
    <text evidence="1">Belongs to the YciI family.</text>
</comment>
<evidence type="ECO:0000256" key="1">
    <source>
        <dbReference type="ARBA" id="ARBA00007689"/>
    </source>
</evidence>
<proteinExistence type="inferred from homology"/>
<organism evidence="3 4">
    <name type="scientific">Inhella proteolytica</name>
    <dbReference type="NCBI Taxonomy" id="2795029"/>
    <lineage>
        <taxon>Bacteria</taxon>
        <taxon>Pseudomonadati</taxon>
        <taxon>Pseudomonadota</taxon>
        <taxon>Betaproteobacteria</taxon>
        <taxon>Burkholderiales</taxon>
        <taxon>Sphaerotilaceae</taxon>
        <taxon>Inhella</taxon>
    </lineage>
</organism>
<dbReference type="PANTHER" id="PTHR35174:SF3">
    <property type="entry name" value="BLL7171 PROTEIN"/>
    <property type="match status" value="1"/>
</dbReference>
<evidence type="ECO:0000313" key="4">
    <source>
        <dbReference type="Proteomes" id="UP000613266"/>
    </source>
</evidence>
<dbReference type="Gene3D" id="3.30.70.1060">
    <property type="entry name" value="Dimeric alpha+beta barrel"/>
    <property type="match status" value="1"/>
</dbReference>
<dbReference type="EMBL" id="JAEDAK010000021">
    <property type="protein sequence ID" value="MBH9579316.1"/>
    <property type="molecule type" value="Genomic_DNA"/>
</dbReference>
<dbReference type="RefSeq" id="WP_198113148.1">
    <property type="nucleotide sequence ID" value="NZ_JAEDAK010000021.1"/>
</dbReference>
<dbReference type="AlphaFoldDB" id="A0A931NIG3"/>
<comment type="caution">
    <text evidence="3">The sequence shown here is derived from an EMBL/GenBank/DDBJ whole genome shotgun (WGS) entry which is preliminary data.</text>
</comment>
<evidence type="ECO:0000313" key="3">
    <source>
        <dbReference type="EMBL" id="MBH9579316.1"/>
    </source>
</evidence>
<dbReference type="PANTHER" id="PTHR35174">
    <property type="entry name" value="BLL7171 PROTEIN-RELATED"/>
    <property type="match status" value="1"/>
</dbReference>